<feature type="domain" description="Aminoglycoside phosphotransferase" evidence="1">
    <location>
        <begin position="94"/>
        <end position="235"/>
    </location>
</feature>
<organism evidence="2 3">
    <name type="scientific">Elsinoe australis</name>
    <dbReference type="NCBI Taxonomy" id="40998"/>
    <lineage>
        <taxon>Eukaryota</taxon>
        <taxon>Fungi</taxon>
        <taxon>Dikarya</taxon>
        <taxon>Ascomycota</taxon>
        <taxon>Pezizomycotina</taxon>
        <taxon>Dothideomycetes</taxon>
        <taxon>Dothideomycetidae</taxon>
        <taxon>Myriangiales</taxon>
        <taxon>Elsinoaceae</taxon>
        <taxon>Elsinoe</taxon>
    </lineage>
</organism>
<dbReference type="Pfam" id="PF01636">
    <property type="entry name" value="APH"/>
    <property type="match status" value="1"/>
</dbReference>
<evidence type="ECO:0000313" key="2">
    <source>
        <dbReference type="EMBL" id="TKX22967.1"/>
    </source>
</evidence>
<dbReference type="InterPro" id="IPR011009">
    <property type="entry name" value="Kinase-like_dom_sf"/>
</dbReference>
<proteinExistence type="predicted"/>
<dbReference type="SUPFAM" id="SSF56112">
    <property type="entry name" value="Protein kinase-like (PK-like)"/>
    <property type="match status" value="1"/>
</dbReference>
<evidence type="ECO:0000313" key="3">
    <source>
        <dbReference type="Proteomes" id="UP000308133"/>
    </source>
</evidence>
<dbReference type="InterPro" id="IPR002575">
    <property type="entry name" value="Aminoglycoside_PTrfase"/>
</dbReference>
<comment type="caution">
    <text evidence="2">The sequence shown here is derived from an EMBL/GenBank/DDBJ whole genome shotgun (WGS) entry which is preliminary data.</text>
</comment>
<gene>
    <name evidence="2" type="ORF">C1H76_5003</name>
</gene>
<accession>A0A4U7B678</accession>
<name>A0A4U7B678_9PEZI</name>
<evidence type="ECO:0000259" key="1">
    <source>
        <dbReference type="Pfam" id="PF01636"/>
    </source>
</evidence>
<reference evidence="2 3" key="1">
    <citation type="submission" date="2018-02" db="EMBL/GenBank/DDBJ databases">
        <title>Draft genome sequences of Elsinoe sp., causing black scab on jojoba.</title>
        <authorList>
            <person name="Stodart B."/>
            <person name="Jeffress S."/>
            <person name="Ash G."/>
            <person name="Arun Chinnappa K."/>
        </authorList>
    </citation>
    <scope>NUCLEOTIDE SEQUENCE [LARGE SCALE GENOMIC DNA]</scope>
    <source>
        <strain evidence="2 3">Hillstone_2</strain>
    </source>
</reference>
<sequence length="341" mass="38504">MDEIIADLAQMQIQSFFEVNDRISQQECNEEAARITGGTVQPTAVQGASSYTVNATAGKTSTVVQFRLPDSPLPMVMLQIVEQSYKGFTPHHRDMGMFKGLPVFTMTDIGGVSMYLARPQLHKNNCHLLHETLKDYARFFASAWHNPADQLIETRTSLREKYSSQLRELQAGLPSRFRPTLDVLLSQLDGLFTEDWPLVPNHVDLLENNIHVDQNTGKLTGVCDWRDTEIGPFGLSLGGLETMLGIARSPTLWEYHANEPELRELFWQTFYASIGNITPQWRDRIQLARNVGLFLQHGFAWNDHGVRVPAPDGEEELPYLEAVMLRLGDRAVSPVRNSLVQ</sequence>
<dbReference type="AlphaFoldDB" id="A0A4U7B678"/>
<protein>
    <recommendedName>
        <fullName evidence="1">Aminoglycoside phosphotransferase domain-containing protein</fullName>
    </recommendedName>
</protein>
<dbReference type="Proteomes" id="UP000308133">
    <property type="component" value="Unassembled WGS sequence"/>
</dbReference>
<dbReference type="EMBL" id="PTQR01000060">
    <property type="protein sequence ID" value="TKX22967.1"/>
    <property type="molecule type" value="Genomic_DNA"/>
</dbReference>